<gene>
    <name evidence="6" type="primary">cobD</name>
    <name evidence="6" type="ORF">NCTC11460_00194</name>
</gene>
<sequence length="381" mass="43452">MSHGADTENIKRQFNIGSDLIDYSSNINPVTPMALKEAIIDSIDSIGAYPDIDYVDLRDKIARSINRQYMRSCDILGSGFDDSILDNQRLLSRDNICVGNGASELISLIFRLDIFDKVRVLSPLYSEHIRSSRIGGKGPIISPMKDIYGSDDKVYLSFEDMDLARDPREAIVVCNPGAPDARLRNLDFLVDHCRTYGKYLIIDESFMDFCEGYSYNSGFKYDYDKIIIIKSLTKIYGMPGLRLGYMMARDESIVEKVRSIQEPWSVNSLAQAGAMAVLEDLDFLEKTRKSYKKEREYLMDELSRMSAIDIHKSDTAYILCSLNDRSKYDTAHDLKMDMVREKSILIRDASSFEGLTPRHFRLAIKSHDLNEVLVDSLRQIL</sequence>
<proteinExistence type="inferred from homology"/>
<comment type="cofactor">
    <cofactor evidence="1 3">
        <name>pyridoxal 5'-phosphate</name>
        <dbReference type="ChEBI" id="CHEBI:597326"/>
    </cofactor>
</comment>
<dbReference type="CDD" id="cd00609">
    <property type="entry name" value="AAT_like"/>
    <property type="match status" value="1"/>
</dbReference>
<keyword evidence="2" id="KW-0663">Pyridoxal phosphate</keyword>
<dbReference type="Pfam" id="PF00155">
    <property type="entry name" value="Aminotran_1_2"/>
    <property type="match status" value="1"/>
</dbReference>
<evidence type="ECO:0000256" key="3">
    <source>
        <dbReference type="RuleBase" id="RU000481"/>
    </source>
</evidence>
<accession>A0A379CF22</accession>
<keyword evidence="6" id="KW-0456">Lyase</keyword>
<dbReference type="PROSITE" id="PS00105">
    <property type="entry name" value="AA_TRANSFER_CLASS_1"/>
    <property type="match status" value="1"/>
</dbReference>
<dbReference type="InterPro" id="IPR004839">
    <property type="entry name" value="Aminotransferase_I/II_large"/>
</dbReference>
<name>A0A379CF22_9FIRM</name>
<keyword evidence="3" id="KW-0808">Transferase</keyword>
<protein>
    <recommendedName>
        <fullName evidence="3">Aminotransferase</fullName>
        <ecNumber evidence="3">2.6.1.-</ecNumber>
    </recommendedName>
</protein>
<dbReference type="PANTHER" id="PTHR42885:SF1">
    <property type="entry name" value="THREONINE-PHOSPHATE DECARBOXYLASE"/>
    <property type="match status" value="1"/>
</dbReference>
<keyword evidence="3" id="KW-0032">Aminotransferase</keyword>
<dbReference type="GO" id="GO:0016829">
    <property type="term" value="F:lyase activity"/>
    <property type="evidence" value="ECO:0007669"/>
    <property type="project" value="UniProtKB-KW"/>
</dbReference>
<reference evidence="6 7" key="1">
    <citation type="submission" date="2018-06" db="EMBL/GenBank/DDBJ databases">
        <authorList>
            <consortium name="Pathogen Informatics"/>
            <person name="Doyle S."/>
        </authorList>
    </citation>
    <scope>NUCLEOTIDE SEQUENCE [LARGE SCALE GENOMIC DNA]</scope>
    <source>
        <strain evidence="6 7">NCTC11460</strain>
    </source>
</reference>
<dbReference type="InterPro" id="IPR015424">
    <property type="entry name" value="PyrdxlP-dep_Trfase"/>
</dbReference>
<keyword evidence="4" id="KW-0175">Coiled coil</keyword>
<dbReference type="PANTHER" id="PTHR42885">
    <property type="entry name" value="HISTIDINOL-PHOSPHATE AMINOTRANSFERASE-RELATED"/>
    <property type="match status" value="1"/>
</dbReference>
<dbReference type="Proteomes" id="UP000255101">
    <property type="component" value="Unassembled WGS sequence"/>
</dbReference>
<dbReference type="InterPro" id="IPR015421">
    <property type="entry name" value="PyrdxlP-dep_Trfase_major"/>
</dbReference>
<evidence type="ECO:0000256" key="2">
    <source>
        <dbReference type="ARBA" id="ARBA00022898"/>
    </source>
</evidence>
<dbReference type="AlphaFoldDB" id="A0A379CF22"/>
<dbReference type="InterPro" id="IPR015422">
    <property type="entry name" value="PyrdxlP-dep_Trfase_small"/>
</dbReference>
<dbReference type="EMBL" id="UGTB01000004">
    <property type="protein sequence ID" value="SUB60295.1"/>
    <property type="molecule type" value="Genomic_DNA"/>
</dbReference>
<dbReference type="SUPFAM" id="SSF53383">
    <property type="entry name" value="PLP-dependent transferases"/>
    <property type="match status" value="1"/>
</dbReference>
<dbReference type="InterPro" id="IPR004838">
    <property type="entry name" value="NHTrfase_class1_PyrdxlP-BS"/>
</dbReference>
<evidence type="ECO:0000313" key="7">
    <source>
        <dbReference type="Proteomes" id="UP000255101"/>
    </source>
</evidence>
<dbReference type="RefSeq" id="WP_002846179.1">
    <property type="nucleotide sequence ID" value="NZ_FOVA01000022.1"/>
</dbReference>
<dbReference type="GO" id="GO:0008483">
    <property type="term" value="F:transaminase activity"/>
    <property type="evidence" value="ECO:0007669"/>
    <property type="project" value="UniProtKB-KW"/>
</dbReference>
<evidence type="ECO:0000256" key="4">
    <source>
        <dbReference type="SAM" id="Coils"/>
    </source>
</evidence>
<dbReference type="Gene3D" id="3.40.640.10">
    <property type="entry name" value="Type I PLP-dependent aspartate aminotransferase-like (Major domain)"/>
    <property type="match status" value="1"/>
</dbReference>
<dbReference type="EC" id="2.6.1.-" evidence="3"/>
<feature type="coiled-coil region" evidence="4">
    <location>
        <begin position="274"/>
        <end position="301"/>
    </location>
</feature>
<organism evidence="6 7">
    <name type="scientific">Peptostreptococcus anaerobius</name>
    <dbReference type="NCBI Taxonomy" id="1261"/>
    <lineage>
        <taxon>Bacteria</taxon>
        <taxon>Bacillati</taxon>
        <taxon>Bacillota</taxon>
        <taxon>Clostridia</taxon>
        <taxon>Peptostreptococcales</taxon>
        <taxon>Peptostreptococcaceae</taxon>
        <taxon>Peptostreptococcus</taxon>
    </lineage>
</organism>
<dbReference type="Gene3D" id="3.90.1150.10">
    <property type="entry name" value="Aspartate Aminotransferase, domain 1"/>
    <property type="match status" value="1"/>
</dbReference>
<evidence type="ECO:0000256" key="1">
    <source>
        <dbReference type="ARBA" id="ARBA00001933"/>
    </source>
</evidence>
<dbReference type="GO" id="GO:0030170">
    <property type="term" value="F:pyridoxal phosphate binding"/>
    <property type="evidence" value="ECO:0007669"/>
    <property type="project" value="InterPro"/>
</dbReference>
<evidence type="ECO:0000259" key="5">
    <source>
        <dbReference type="Pfam" id="PF00155"/>
    </source>
</evidence>
<feature type="domain" description="Aminotransferase class I/classII large" evidence="5">
    <location>
        <begin position="20"/>
        <end position="376"/>
    </location>
</feature>
<comment type="similarity">
    <text evidence="3">Belongs to the class-I pyridoxal-phosphate-dependent aminotransferase family.</text>
</comment>
<evidence type="ECO:0000313" key="6">
    <source>
        <dbReference type="EMBL" id="SUB60295.1"/>
    </source>
</evidence>